<dbReference type="AlphaFoldDB" id="A0A0F9BNZ0"/>
<reference evidence="1" key="1">
    <citation type="journal article" date="2015" name="Nature">
        <title>Complex archaea that bridge the gap between prokaryotes and eukaryotes.</title>
        <authorList>
            <person name="Spang A."/>
            <person name="Saw J.H."/>
            <person name="Jorgensen S.L."/>
            <person name="Zaremba-Niedzwiedzka K."/>
            <person name="Martijn J."/>
            <person name="Lind A.E."/>
            <person name="van Eijk R."/>
            <person name="Schleper C."/>
            <person name="Guy L."/>
            <person name="Ettema T.J."/>
        </authorList>
    </citation>
    <scope>NUCLEOTIDE SEQUENCE</scope>
</reference>
<sequence length="97" mass="11213">MKTKCPECGHEFTQTITLSDEVFGVYGTKHYFEDRFPGREIPPYPYNAVGDMMPTLFECGECSKLLWTIDHSFYMKGLCHECCNTSKQKDILKTEDV</sequence>
<name>A0A0F9BNZ0_9ZZZZ</name>
<comment type="caution">
    <text evidence="1">The sequence shown here is derived from an EMBL/GenBank/DDBJ whole genome shotgun (WGS) entry which is preliminary data.</text>
</comment>
<protein>
    <submittedName>
        <fullName evidence="1">Uncharacterized protein</fullName>
    </submittedName>
</protein>
<evidence type="ECO:0000313" key="1">
    <source>
        <dbReference type="EMBL" id="KKK86081.1"/>
    </source>
</evidence>
<accession>A0A0F9BNZ0</accession>
<gene>
    <name evidence="1" type="ORF">LCGC14_2766810</name>
</gene>
<proteinExistence type="predicted"/>
<organism evidence="1">
    <name type="scientific">marine sediment metagenome</name>
    <dbReference type="NCBI Taxonomy" id="412755"/>
    <lineage>
        <taxon>unclassified sequences</taxon>
        <taxon>metagenomes</taxon>
        <taxon>ecological metagenomes</taxon>
    </lineage>
</organism>
<dbReference type="EMBL" id="LAZR01051013">
    <property type="protein sequence ID" value="KKK86081.1"/>
    <property type="molecule type" value="Genomic_DNA"/>
</dbReference>